<keyword evidence="2" id="KW-1185">Reference proteome</keyword>
<dbReference type="Proteomes" id="UP000651482">
    <property type="component" value="Unassembled WGS sequence"/>
</dbReference>
<sequence>MKYSEKTKRTSFSVGCNDASFNGTLFSSGRYDLILNHGNDDPRIRFNLNCQEVKGGQTVRDLLAGLGYEMSADILYMPEWMQKLKDAGRIKFFFFARLRNPVLAEGYEAAYLHDFYVDRAGKHRVDFYWVCKSAADPDNDNFRFTGLLKDYRIIDAEVLYQTRIVFDVRMNESVSGKRYIWNVKLQQAGGEFTEATSAAHKISMHPDTLAKCYHNPTWDGIPSEWEYNSVSDAYTIALLYKTTARIRIWLGGCDGRRRSYSECAAYKGYRKINLQWFSPKSRYRPCGNAKADRCTRYAQKLPLRRRLRFYGDRIE</sequence>
<dbReference type="RefSeq" id="WP_249318809.1">
    <property type="nucleotide sequence ID" value="NZ_JACRSN010000006.1"/>
</dbReference>
<accession>A0A926D8L9</accession>
<reference evidence="1" key="1">
    <citation type="submission" date="2020-08" db="EMBL/GenBank/DDBJ databases">
        <title>Genome public.</title>
        <authorList>
            <person name="Liu C."/>
            <person name="Sun Q."/>
        </authorList>
    </citation>
    <scope>NUCLEOTIDE SEQUENCE</scope>
    <source>
        <strain evidence="1">NSJ-40</strain>
    </source>
</reference>
<evidence type="ECO:0000313" key="1">
    <source>
        <dbReference type="EMBL" id="MBC8533428.1"/>
    </source>
</evidence>
<dbReference type="EMBL" id="JACRSN010000006">
    <property type="protein sequence ID" value="MBC8533428.1"/>
    <property type="molecule type" value="Genomic_DNA"/>
</dbReference>
<evidence type="ECO:0000313" key="2">
    <source>
        <dbReference type="Proteomes" id="UP000651482"/>
    </source>
</evidence>
<proteinExistence type="predicted"/>
<gene>
    <name evidence="1" type="ORF">IAG03_05305</name>
</gene>
<dbReference type="AlphaFoldDB" id="A0A926D8L9"/>
<comment type="caution">
    <text evidence="1">The sequence shown here is derived from an EMBL/GenBank/DDBJ whole genome shotgun (WGS) entry which is preliminary data.</text>
</comment>
<organism evidence="1 2">
    <name type="scientific">Yeguia hominis</name>
    <dbReference type="NCBI Taxonomy" id="2763662"/>
    <lineage>
        <taxon>Bacteria</taxon>
        <taxon>Bacillati</taxon>
        <taxon>Bacillota</taxon>
        <taxon>Clostridia</taxon>
        <taxon>Eubacteriales</taxon>
        <taxon>Yeguiaceae</taxon>
        <taxon>Yeguia</taxon>
    </lineage>
</organism>
<name>A0A926D8L9_9FIRM</name>
<protein>
    <submittedName>
        <fullName evidence="1">Uncharacterized protein</fullName>
    </submittedName>
</protein>